<dbReference type="GO" id="GO:0030125">
    <property type="term" value="C:clathrin vesicle coat"/>
    <property type="evidence" value="ECO:0007669"/>
    <property type="project" value="TreeGrafter"/>
</dbReference>
<evidence type="ECO:0000256" key="1">
    <source>
        <dbReference type="SAM" id="MobiDB-lite"/>
    </source>
</evidence>
<dbReference type="SUPFAM" id="SSF48464">
    <property type="entry name" value="ENTH/VHS domain"/>
    <property type="match status" value="1"/>
</dbReference>
<feature type="region of interest" description="Disordered" evidence="1">
    <location>
        <begin position="437"/>
        <end position="489"/>
    </location>
</feature>
<feature type="compositionally biased region" description="Low complexity" evidence="1">
    <location>
        <begin position="184"/>
        <end position="193"/>
    </location>
</feature>
<feature type="compositionally biased region" description="Low complexity" evidence="1">
    <location>
        <begin position="464"/>
        <end position="476"/>
    </location>
</feature>
<dbReference type="GO" id="GO:0005543">
    <property type="term" value="F:phospholipid binding"/>
    <property type="evidence" value="ECO:0007669"/>
    <property type="project" value="TreeGrafter"/>
</dbReference>
<dbReference type="VEuPathDB" id="FungiDB:SPPG_00177"/>
<feature type="compositionally biased region" description="Gly residues" evidence="1">
    <location>
        <begin position="194"/>
        <end position="203"/>
    </location>
</feature>
<dbReference type="STRING" id="645134.A0A0L0HTK9"/>
<dbReference type="OMA" id="CIYARFM"/>
<dbReference type="GO" id="GO:0006895">
    <property type="term" value="P:Golgi to endosome transport"/>
    <property type="evidence" value="ECO:0007669"/>
    <property type="project" value="EnsemblFungi"/>
</dbReference>
<dbReference type="RefSeq" id="XP_016612487.1">
    <property type="nucleotide sequence ID" value="XM_016748510.1"/>
</dbReference>
<feature type="compositionally biased region" description="Low complexity" evidence="1">
    <location>
        <begin position="240"/>
        <end position="255"/>
    </location>
</feature>
<dbReference type="PROSITE" id="PS50942">
    <property type="entry name" value="ENTH"/>
    <property type="match status" value="1"/>
</dbReference>
<feature type="domain" description="ENTH" evidence="2">
    <location>
        <begin position="24"/>
        <end position="157"/>
    </location>
</feature>
<reference evidence="3 4" key="1">
    <citation type="submission" date="2009-08" db="EMBL/GenBank/DDBJ databases">
        <title>The Genome Sequence of Spizellomyces punctatus strain DAOM BR117.</title>
        <authorList>
            <consortium name="The Broad Institute Genome Sequencing Platform"/>
            <person name="Russ C."/>
            <person name="Cuomo C."/>
            <person name="Shea T."/>
            <person name="Young S.K."/>
            <person name="Zeng Q."/>
            <person name="Koehrsen M."/>
            <person name="Haas B."/>
            <person name="Borodovsky M."/>
            <person name="Guigo R."/>
            <person name="Alvarado L."/>
            <person name="Berlin A."/>
            <person name="Bochicchio J."/>
            <person name="Borenstein D."/>
            <person name="Chapman S."/>
            <person name="Chen Z."/>
            <person name="Engels R."/>
            <person name="Freedman E."/>
            <person name="Gellesch M."/>
            <person name="Goldberg J."/>
            <person name="Griggs A."/>
            <person name="Gujja S."/>
            <person name="Heiman D."/>
            <person name="Hepburn T."/>
            <person name="Howarth C."/>
            <person name="Jen D."/>
            <person name="Larson L."/>
            <person name="Lewis B."/>
            <person name="Mehta T."/>
            <person name="Park D."/>
            <person name="Pearson M."/>
            <person name="Roberts A."/>
            <person name="Saif S."/>
            <person name="Shenoy N."/>
            <person name="Sisk P."/>
            <person name="Stolte C."/>
            <person name="Sykes S."/>
            <person name="Thomson T."/>
            <person name="Walk T."/>
            <person name="White J."/>
            <person name="Yandava C."/>
            <person name="Burger G."/>
            <person name="Gray M.W."/>
            <person name="Holland P.W.H."/>
            <person name="King N."/>
            <person name="Lang F.B.F."/>
            <person name="Roger A.J."/>
            <person name="Ruiz-Trillo I."/>
            <person name="Lander E."/>
            <person name="Nusbaum C."/>
        </authorList>
    </citation>
    <scope>NUCLEOTIDE SEQUENCE [LARGE SCALE GENOMIC DNA]</scope>
    <source>
        <strain evidence="3 4">DAOM BR117</strain>
    </source>
</reference>
<dbReference type="SMART" id="SM00273">
    <property type="entry name" value="ENTH"/>
    <property type="match status" value="1"/>
</dbReference>
<dbReference type="InParanoid" id="A0A0L0HTK9"/>
<dbReference type="OrthoDB" id="4033880at2759"/>
<dbReference type="Gene3D" id="1.25.40.90">
    <property type="match status" value="1"/>
</dbReference>
<dbReference type="GO" id="GO:0005829">
    <property type="term" value="C:cytosol"/>
    <property type="evidence" value="ECO:0007669"/>
    <property type="project" value="GOC"/>
</dbReference>
<feature type="compositionally biased region" description="Basic and acidic residues" evidence="1">
    <location>
        <begin position="210"/>
        <end position="222"/>
    </location>
</feature>
<dbReference type="GO" id="GO:0005886">
    <property type="term" value="C:plasma membrane"/>
    <property type="evidence" value="ECO:0007669"/>
    <property type="project" value="TreeGrafter"/>
</dbReference>
<keyword evidence="4" id="KW-1185">Reference proteome</keyword>
<dbReference type="Pfam" id="PF01417">
    <property type="entry name" value="ENTH"/>
    <property type="match status" value="1"/>
</dbReference>
<protein>
    <recommendedName>
        <fullName evidence="2">ENTH domain-containing protein</fullName>
    </recommendedName>
</protein>
<evidence type="ECO:0000313" key="4">
    <source>
        <dbReference type="Proteomes" id="UP000053201"/>
    </source>
</evidence>
<dbReference type="GO" id="GO:0006897">
    <property type="term" value="P:endocytosis"/>
    <property type="evidence" value="ECO:0007669"/>
    <property type="project" value="TreeGrafter"/>
</dbReference>
<dbReference type="GO" id="GO:0030276">
    <property type="term" value="F:clathrin binding"/>
    <property type="evidence" value="ECO:0007669"/>
    <property type="project" value="TreeGrafter"/>
</dbReference>
<feature type="region of interest" description="Disordered" evidence="1">
    <location>
        <begin position="406"/>
        <end position="425"/>
    </location>
</feature>
<dbReference type="PANTHER" id="PTHR12276:SF45">
    <property type="entry name" value="CLATHRIN INTERACTOR 1"/>
    <property type="match status" value="1"/>
</dbReference>
<dbReference type="EMBL" id="KQ257450">
    <property type="protein sequence ID" value="KND04448.1"/>
    <property type="molecule type" value="Genomic_DNA"/>
</dbReference>
<sequence>MDLDKLKDYVDVYKITSMVNKVKNAVYNYTEYEIKVRDATNNEPWGASSTLMQDIAAGTSHYTHFAEIMDTVYTRFQEKGGSQWRQIYKALQLLEYLIKNGSERVIDTARDRIYELKALKNFHYIDDKGKDQGINVRNRAKEIAELLADNDKIKAERRKAKENRAKYTGMASNGFGSRYGGYGPESESYSSSSGGYGGGYGGGFKDDDESSRSGQDRYDRPSSARNGSSRTEETANKGKSSTTTASAGPQTTTPSVNLLDVGTGDDDWGDFSGGSTATAPVKKVDDFADFQSAPIAPVTAPVQPFASFASPPIPSSSVFPQGSSTTNFANFAPPAQVPVPTSAGIDLLGGFGAPSSGSMNASRGAAPPAFGQQTLVGPSSSSASSGGFTKPASNDPFSKLVSLDATSLSGGGKREEAAGPSLNALGSTSAMGGFGQFGQFATSSQPRPVMGGAANLTPNVRPMASGANSGFAAFGSQPAAGQGQNESLF</sequence>
<evidence type="ECO:0000313" key="3">
    <source>
        <dbReference type="EMBL" id="KND04448.1"/>
    </source>
</evidence>
<dbReference type="PANTHER" id="PTHR12276">
    <property type="entry name" value="EPSIN/ENT-RELATED"/>
    <property type="match status" value="1"/>
</dbReference>
<dbReference type="GeneID" id="27683923"/>
<dbReference type="InterPro" id="IPR008942">
    <property type="entry name" value="ENTH_VHS"/>
</dbReference>
<feature type="region of interest" description="Disordered" evidence="1">
    <location>
        <begin position="352"/>
        <end position="399"/>
    </location>
</feature>
<dbReference type="Proteomes" id="UP000053201">
    <property type="component" value="Unassembled WGS sequence"/>
</dbReference>
<accession>A0A0L0HTK9</accession>
<dbReference type="FunCoup" id="A0A0L0HTK9">
    <property type="interactions" value="243"/>
</dbReference>
<dbReference type="GO" id="GO:0005768">
    <property type="term" value="C:endosome"/>
    <property type="evidence" value="ECO:0007669"/>
    <property type="project" value="TreeGrafter"/>
</dbReference>
<dbReference type="CDD" id="cd16992">
    <property type="entry name" value="ENTH_Ent3"/>
    <property type="match status" value="1"/>
</dbReference>
<organism evidence="3 4">
    <name type="scientific">Spizellomyces punctatus (strain DAOM BR117)</name>
    <dbReference type="NCBI Taxonomy" id="645134"/>
    <lineage>
        <taxon>Eukaryota</taxon>
        <taxon>Fungi</taxon>
        <taxon>Fungi incertae sedis</taxon>
        <taxon>Chytridiomycota</taxon>
        <taxon>Chytridiomycota incertae sedis</taxon>
        <taxon>Chytridiomycetes</taxon>
        <taxon>Spizellomycetales</taxon>
        <taxon>Spizellomycetaceae</taxon>
        <taxon>Spizellomyces</taxon>
    </lineage>
</organism>
<gene>
    <name evidence="3" type="ORF">SPPG_00177</name>
</gene>
<name>A0A0L0HTK9_SPIPD</name>
<feature type="region of interest" description="Disordered" evidence="1">
    <location>
        <begin position="159"/>
        <end position="279"/>
    </location>
</feature>
<dbReference type="InterPro" id="IPR013809">
    <property type="entry name" value="ENTH"/>
</dbReference>
<dbReference type="AlphaFoldDB" id="A0A0L0HTK9"/>
<dbReference type="FunFam" id="1.25.40.90:FF:000006">
    <property type="entry name" value="Clathrin interactor 1"/>
    <property type="match status" value="1"/>
</dbReference>
<dbReference type="eggNOG" id="KOG2056">
    <property type="taxonomic scope" value="Eukaryota"/>
</dbReference>
<evidence type="ECO:0000259" key="2">
    <source>
        <dbReference type="PROSITE" id="PS50942"/>
    </source>
</evidence>
<dbReference type="GO" id="GO:0042147">
    <property type="term" value="P:retrograde transport, endosome to Golgi"/>
    <property type="evidence" value="ECO:0007669"/>
    <property type="project" value="EnsemblFungi"/>
</dbReference>
<proteinExistence type="predicted"/>